<evidence type="ECO:0000256" key="1">
    <source>
        <dbReference type="SAM" id="SignalP"/>
    </source>
</evidence>
<dbReference type="AlphaFoldDB" id="A0A7X3G300"/>
<comment type="caution">
    <text evidence="2">The sequence shown here is derived from an EMBL/GenBank/DDBJ whole genome shotgun (WGS) entry which is preliminary data.</text>
</comment>
<feature type="signal peptide" evidence="1">
    <location>
        <begin position="1"/>
        <end position="29"/>
    </location>
</feature>
<accession>A0A7X3G300</accession>
<evidence type="ECO:0000313" key="2">
    <source>
        <dbReference type="EMBL" id="MVW62678.1"/>
    </source>
</evidence>
<name>A0A7X3G300_9BURK</name>
<dbReference type="EMBL" id="WSES01000007">
    <property type="protein sequence ID" value="MVW62678.1"/>
    <property type="molecule type" value="Genomic_DNA"/>
</dbReference>
<proteinExistence type="predicted"/>
<keyword evidence="3" id="KW-1185">Reference proteome</keyword>
<keyword evidence="1" id="KW-0732">Signal</keyword>
<gene>
    <name evidence="2" type="ORF">GPY61_22370</name>
</gene>
<reference evidence="2 3" key="1">
    <citation type="submission" date="2019-12" db="EMBL/GenBank/DDBJ databases">
        <authorList>
            <person name="Li C."/>
            <person name="Zhao J."/>
        </authorList>
    </citation>
    <scope>NUCLEOTIDE SEQUENCE [LARGE SCALE GENOMIC DNA]</scope>
    <source>
        <strain evidence="2 3">NEAU-DD11</strain>
    </source>
</reference>
<dbReference type="Proteomes" id="UP000443353">
    <property type="component" value="Unassembled WGS sequence"/>
</dbReference>
<protein>
    <submittedName>
        <fullName evidence="2">Uncharacterized protein</fullName>
    </submittedName>
</protein>
<organism evidence="2 3">
    <name type="scientific">Massilia cellulosiltytica</name>
    <dbReference type="NCBI Taxonomy" id="2683234"/>
    <lineage>
        <taxon>Bacteria</taxon>
        <taxon>Pseudomonadati</taxon>
        <taxon>Pseudomonadota</taxon>
        <taxon>Betaproteobacteria</taxon>
        <taxon>Burkholderiales</taxon>
        <taxon>Oxalobacteraceae</taxon>
        <taxon>Telluria group</taxon>
        <taxon>Massilia</taxon>
    </lineage>
</organism>
<evidence type="ECO:0000313" key="3">
    <source>
        <dbReference type="Proteomes" id="UP000443353"/>
    </source>
</evidence>
<dbReference type="RefSeq" id="WP_056137016.1">
    <property type="nucleotide sequence ID" value="NZ_CP168562.1"/>
</dbReference>
<feature type="chain" id="PRO_5030795175" evidence="1">
    <location>
        <begin position="30"/>
        <end position="70"/>
    </location>
</feature>
<sequence length="70" mass="7108">MNIAKNMESIFVAAVVVVASVANAIAAPAAPLEIAAPRAVVSAAPVMESPLITIVVVGKRLTAEQKAKRA</sequence>